<dbReference type="Pfam" id="PF04151">
    <property type="entry name" value="PPC"/>
    <property type="match status" value="4"/>
</dbReference>
<dbReference type="SUPFAM" id="SSF51126">
    <property type="entry name" value="Pectin lyase-like"/>
    <property type="match status" value="1"/>
</dbReference>
<keyword evidence="3" id="KW-1185">Reference proteome</keyword>
<dbReference type="eggNOG" id="COG2931">
    <property type="taxonomic scope" value="Bacteria"/>
</dbReference>
<sequence>MVDQSLLPFLSPEDQLLAEIRLETSQILTEFAQDAHFISRLETVFGQNLEKDLVTGLQETLLNGEFLSAIEIEVLPSLDLNGALGAYAAAINQIYLSQELISSSPQKAITILLEEVGHSIDTAINTTDTRGDEGAIFALEVLGNQLTPQEIDRYQEEDDRATITVNGERLKIEQASFTVTNTDDRGNGSLRDAINQANNTSGLDSITFDVSLTGETISLESGQLEITDDLNLEGEEITITASKNSRIFLLDDGNENNNIDVSIDGLTLIDGVAENGGAILNRENLVLRNSELRGNTATSDGGGILNSNGNLSIDRSTLAENTANLGGAIDDDGSGDREFNLTNSTISGNEASGNVGGVDNSANLRITNSTISGNTSEGDAGGVKNSGTLTVNNSTFFKNLAFNRGGGVFNYGQFNLTNSIIAKSVGGDINNRGVVNLQGVNLIEDDSEDGSEEEDLNLSPLQDNGGATFTHLPLENSPAIDAGDNSTIPENLTFDQRGEGFDRVIETIDLGAVEVQPEGSPPSIDDQSFDDIKENSPLDTYVGKIVANDPEEDEITFRTEDDLDLDGDGNPSFRVDENTGEIRVGDSGELDFETRESITFDVIVSDGGRENTATITVNLKDEKESDLEPNDTLDNAIETELSSETPGNKTYNLAIGDGGLQEKDVDLFAMQVNAGDILSANVNAGGSSLDGYITVFDSVGSEIVFDFDNPLVKLNVPGTDTYYVGVSSLKNRDYSPLNTASRAGGSTGDYSIALSVTPESSKISEPNDTIGQATPIDQEDFTANSFIGDNRTLDNRNLDVDLYQLTLSQGETATIDIDTKETPFDTAVRIFKDNGQELVFNNSGQAPGENVSSVDPYVEFTAAASGRYFVGVSSAINKNYRGFQSESGERAGGQGAYEITINQPQPEAITPEDPTNDTLESAIGLEVGTSVEGTIGDRSDFITVPGLDVDLYRVALDSNQEINIELNRQSTLDPVLRLFDANGKAIGFNDDIENSNDAFLNFNAPQAGDYIIGVSGFGNESYDPTQSGSGAPFASSGSYELNVTEVIPAEIVAGAEEENDTFENATVTDLNPNDLGSFKQSNAIGNNVNLDAAGFDVDLFRVELDQTTRLTAAIDTRNIDSDLNSLLHVFNSDGDSVAFNDDKNSDRTDAFLEFIPPSSGTYYVGVSGLGNEAYNPLNAGSGNFAGSTGDYDIEISLTEAISEETPSNDTLENSIEVDLESNLFSRDGFIGDNTNTTGDVDLYQVNLQATDQITINADATTFNSDLDGFLRLFDSNGQEIVADDDSGNFSDPELSFTASEDDTYYIGLSAFANRDYDPLTETDRIAGTTGEYSIRIERTTAIVENQALQTEIRPTVNNDTGFINTDNDATIDVLANDLANDANGVLEITDFDTTTEKGGTVELDDSQSRLVYTRNPDFTGVDRFTYTASNESGGSAQGTVEVTVNRPAGQPTVEVGLNIRPVSGKEEQLDNGLQIGDEFLLDVEFFDLITENNPSNAVTSGYADLLFDPNVLQVVEDDNTVDGEDGVVDGIVRNPDYITGRTGTVRNFDGIVEEVGGGAVVFGEESFPEENRVFSLHLQAVGGGNTGVLASRAGEATLSTVTILSELADQRHKTNFAEINVGEGEGGLNAFPPLTNETQPLALPAQGMAAVETAIAAMEIEVLFQNDSGESIEEVTVGEEFDIVLSARDLRLDNEELEGKFGVFSAFADVIYDTVLIDVQEASNLGTFESPVLDLNDGIAEGSGLVDELGGTNVDLTPVDETQEFAVLRATATAPGDLKIETEAPDRLTSQNTLFGIDRAVNDGTIYGENQLTITSDETPSGNADLVITEFDAVTDHVLQGKTDINLTIENQGEGDASGFQVEVLYYEADDLEELNTATPTVVETLAFSALEADTPVTETEAITLPLEKLIAEALADDPSVFGEDVPPNGFPSNNVDFLGVRIVNSDSTNESEAAFGNNGLEAAEKGVNVDDIAFFPWDILSNNREGVEPNQEDELIADGVVTNADSNAVFRNIGRLIDNEEALVEDPNNGLDLTRLDLDLDGAISPVDAVRVANRIGYEINPTVFEDAVG</sequence>
<dbReference type="PATRIC" id="fig|13035.3.peg.2517"/>
<protein>
    <submittedName>
        <fullName evidence="2">Pre-peptidase</fullName>
    </submittedName>
</protein>
<gene>
    <name evidence="2" type="ORF">Dacsa_2222</name>
</gene>
<reference evidence="2" key="1">
    <citation type="submission" date="2012-04" db="EMBL/GenBank/DDBJ databases">
        <title>Finished genome of Dactylococcopsis salina PCC 8305.</title>
        <authorList>
            <consortium name="US DOE Joint Genome Institute"/>
            <person name="Gugger M."/>
            <person name="Coursin T."/>
            <person name="Rippka R."/>
            <person name="Tandeau De Marsac N."/>
            <person name="Huntemann M."/>
            <person name="Wei C.-L."/>
            <person name="Han J."/>
            <person name="Detter J.C."/>
            <person name="Han C."/>
            <person name="Tapia R."/>
            <person name="Daligault H."/>
            <person name="Chen A."/>
            <person name="Krypides N."/>
            <person name="Mavromatis K."/>
            <person name="Markowitz V."/>
            <person name="Szeto E."/>
            <person name="Ivanova N."/>
            <person name="Ovchinnikova G."/>
            <person name="Pagani I."/>
            <person name="Pati A."/>
            <person name="Goodwin L."/>
            <person name="Peters L."/>
            <person name="Pitluck S."/>
            <person name="Woyke T."/>
            <person name="Kerfeld C."/>
        </authorList>
    </citation>
    <scope>NUCLEOTIDE SEQUENCE [LARGE SCALE GENOMIC DNA]</scope>
    <source>
        <strain evidence="2">PCC 8305</strain>
    </source>
</reference>
<dbReference type="EMBL" id="CP003944">
    <property type="protein sequence ID" value="AFZ50839.1"/>
    <property type="molecule type" value="Genomic_DNA"/>
</dbReference>
<dbReference type="PROSITE" id="PS50268">
    <property type="entry name" value="CADHERIN_2"/>
    <property type="match status" value="1"/>
</dbReference>
<dbReference type="InterPro" id="IPR011050">
    <property type="entry name" value="Pectin_lyase_fold/virulence"/>
</dbReference>
<accession>K9YVC1</accession>
<dbReference type="OrthoDB" id="561670at2"/>
<dbReference type="NCBIfam" id="NF038127">
    <property type="entry name" value="FDP_fam"/>
    <property type="match status" value="1"/>
</dbReference>
<dbReference type="InterPro" id="IPR007280">
    <property type="entry name" value="Peptidase_C_arc/bac"/>
</dbReference>
<dbReference type="Gene3D" id="2.60.40.3440">
    <property type="match status" value="1"/>
</dbReference>
<dbReference type="GO" id="GO:0007156">
    <property type="term" value="P:homophilic cell adhesion via plasma membrane adhesion molecules"/>
    <property type="evidence" value="ECO:0007669"/>
    <property type="project" value="InterPro"/>
</dbReference>
<evidence type="ECO:0000313" key="2">
    <source>
        <dbReference type="EMBL" id="AFZ50839.1"/>
    </source>
</evidence>
<proteinExistence type="predicted"/>
<dbReference type="SUPFAM" id="SSF49313">
    <property type="entry name" value="Cadherin-like"/>
    <property type="match status" value="1"/>
</dbReference>
<dbReference type="Pfam" id="PF17963">
    <property type="entry name" value="Big_9"/>
    <property type="match status" value="1"/>
</dbReference>
<dbReference type="NCBIfam" id="NF041518">
    <property type="entry name" value="choice_anch_Q"/>
    <property type="match status" value="1"/>
</dbReference>
<dbReference type="Proteomes" id="UP000010482">
    <property type="component" value="Chromosome"/>
</dbReference>
<dbReference type="GO" id="GO:0005509">
    <property type="term" value="F:calcium ion binding"/>
    <property type="evidence" value="ECO:0007669"/>
    <property type="project" value="InterPro"/>
</dbReference>
<dbReference type="RefSeq" id="WP_015229832.1">
    <property type="nucleotide sequence ID" value="NC_019780.1"/>
</dbReference>
<dbReference type="GO" id="GO:0016020">
    <property type="term" value="C:membrane"/>
    <property type="evidence" value="ECO:0007669"/>
    <property type="project" value="InterPro"/>
</dbReference>
<organism evidence="2 3">
    <name type="scientific">Dactylococcopsis salina (strain PCC 8305)</name>
    <name type="common">Myxobactron salinum</name>
    <dbReference type="NCBI Taxonomy" id="13035"/>
    <lineage>
        <taxon>Bacteria</taxon>
        <taxon>Bacillati</taxon>
        <taxon>Cyanobacteriota</taxon>
        <taxon>Cyanophyceae</taxon>
        <taxon>Nodosilineales</taxon>
        <taxon>Cymatolegaceae</taxon>
        <taxon>Dactylococcopsis</taxon>
    </lineage>
</organism>
<evidence type="ECO:0000259" key="1">
    <source>
        <dbReference type="PROSITE" id="PS50268"/>
    </source>
</evidence>
<dbReference type="Gene3D" id="2.60.120.380">
    <property type="match status" value="5"/>
</dbReference>
<dbReference type="KEGG" id="dsl:Dacsa_2222"/>
<dbReference type="HOGENOM" id="CLU_232813_0_0_3"/>
<dbReference type="Gene3D" id="2.60.40.60">
    <property type="entry name" value="Cadherins"/>
    <property type="match status" value="1"/>
</dbReference>
<dbReference type="STRING" id="13035.Dacsa_2222"/>
<dbReference type="Pfam" id="PF00028">
    <property type="entry name" value="Cadherin"/>
    <property type="match status" value="1"/>
</dbReference>
<dbReference type="CDD" id="cd11304">
    <property type="entry name" value="Cadherin_repeat"/>
    <property type="match status" value="1"/>
</dbReference>
<feature type="domain" description="Cadherin" evidence="1">
    <location>
        <begin position="532"/>
        <end position="631"/>
    </location>
</feature>
<dbReference type="InterPro" id="IPR002126">
    <property type="entry name" value="Cadherin-like_dom"/>
</dbReference>
<dbReference type="InterPro" id="IPR015919">
    <property type="entry name" value="Cadherin-like_sf"/>
</dbReference>
<dbReference type="SMART" id="SM00112">
    <property type="entry name" value="CA"/>
    <property type="match status" value="1"/>
</dbReference>
<dbReference type="InterPro" id="IPR059226">
    <property type="entry name" value="Choice_anch_Q_dom"/>
</dbReference>
<name>K9YVC1_DACS8</name>
<evidence type="ECO:0000313" key="3">
    <source>
        <dbReference type="Proteomes" id="UP000010482"/>
    </source>
</evidence>